<name>A0A494RK83_9CAUL</name>
<dbReference type="OrthoDB" id="938855at2"/>
<dbReference type="GO" id="GO:0006888">
    <property type="term" value="P:endoplasmic reticulum to Golgi vesicle-mediated transport"/>
    <property type="evidence" value="ECO:0007669"/>
    <property type="project" value="TreeGrafter"/>
</dbReference>
<sequence>MASRFDERLNGAVQCLYEAYAAGGRASAETAWNLRFLEAVHSASMRFHAQLLQDAFVLMATGGRRKGQFVEIGVGDGVHLSNTLTLERDFGWRGLLVEANPHFWPAIEEARPLAQLAKAAALPQAAGLLSFRHVPSFPEISSLAEFASGDHHDRSVFEEHQVESVAIGDLLQDSGVRKDVDYVSIDVEGPDVEILEAILDAGYRPKVLTIEHNRVADRIEKIKGLLDDDYEVVLSSASNWDLWAVEKGLAAEGRRFQG</sequence>
<evidence type="ECO:0000313" key="3">
    <source>
        <dbReference type="Proteomes" id="UP000276984"/>
    </source>
</evidence>
<feature type="domain" description="Methyltransferase FkbM" evidence="1">
    <location>
        <begin position="72"/>
        <end position="220"/>
    </location>
</feature>
<evidence type="ECO:0000259" key="1">
    <source>
        <dbReference type="Pfam" id="PF05050"/>
    </source>
</evidence>
<dbReference type="InterPro" id="IPR006342">
    <property type="entry name" value="FkbM_mtfrase"/>
</dbReference>
<dbReference type="GO" id="GO:0016197">
    <property type="term" value="P:endosomal transport"/>
    <property type="evidence" value="ECO:0007669"/>
    <property type="project" value="TreeGrafter"/>
</dbReference>
<dbReference type="EMBL" id="CP032707">
    <property type="protein sequence ID" value="AYG94284.1"/>
    <property type="molecule type" value="Genomic_DNA"/>
</dbReference>
<dbReference type="PANTHER" id="PTHR34009">
    <property type="entry name" value="PROTEIN STAR"/>
    <property type="match status" value="1"/>
</dbReference>
<dbReference type="Proteomes" id="UP000276984">
    <property type="component" value="Chromosome"/>
</dbReference>
<dbReference type="InterPro" id="IPR029063">
    <property type="entry name" value="SAM-dependent_MTases_sf"/>
</dbReference>
<accession>A0A494RK83</accession>
<evidence type="ECO:0000313" key="2">
    <source>
        <dbReference type="EMBL" id="AYG94284.1"/>
    </source>
</evidence>
<organism evidence="2 3">
    <name type="scientific">Brevundimonas naejangsanensis</name>
    <dbReference type="NCBI Taxonomy" id="588932"/>
    <lineage>
        <taxon>Bacteria</taxon>
        <taxon>Pseudomonadati</taxon>
        <taxon>Pseudomonadota</taxon>
        <taxon>Alphaproteobacteria</taxon>
        <taxon>Caulobacterales</taxon>
        <taxon>Caulobacteraceae</taxon>
        <taxon>Brevundimonas</taxon>
    </lineage>
</organism>
<dbReference type="GO" id="GO:0005886">
    <property type="term" value="C:plasma membrane"/>
    <property type="evidence" value="ECO:0007669"/>
    <property type="project" value="TreeGrafter"/>
</dbReference>
<protein>
    <recommendedName>
        <fullName evidence="1">Methyltransferase FkbM domain-containing protein</fullName>
    </recommendedName>
</protein>
<dbReference type="InterPro" id="IPR053202">
    <property type="entry name" value="EGF_Rcpt_Signaling_Reg"/>
</dbReference>
<dbReference type="GO" id="GO:0005737">
    <property type="term" value="C:cytoplasm"/>
    <property type="evidence" value="ECO:0007669"/>
    <property type="project" value="GOC"/>
</dbReference>
<dbReference type="Pfam" id="PF05050">
    <property type="entry name" value="Methyltransf_21"/>
    <property type="match status" value="1"/>
</dbReference>
<keyword evidence="3" id="KW-1185">Reference proteome</keyword>
<proteinExistence type="predicted"/>
<dbReference type="SUPFAM" id="SSF53335">
    <property type="entry name" value="S-adenosyl-L-methionine-dependent methyltransferases"/>
    <property type="match status" value="1"/>
</dbReference>
<dbReference type="AlphaFoldDB" id="A0A494RK83"/>
<gene>
    <name evidence="2" type="ORF">D8I30_03095</name>
</gene>
<dbReference type="Gene3D" id="3.40.50.150">
    <property type="entry name" value="Vaccinia Virus protein VP39"/>
    <property type="match status" value="1"/>
</dbReference>
<dbReference type="PANTHER" id="PTHR34009:SF2">
    <property type="entry name" value="PROTEIN STAR"/>
    <property type="match status" value="1"/>
</dbReference>
<reference evidence="2 3" key="1">
    <citation type="submission" date="2018-10" db="EMBL/GenBank/DDBJ databases">
        <title>Complete genome sequence of Brevundimonas naejangsanensis BRV3.</title>
        <authorList>
            <person name="Berrios L."/>
            <person name="Ely B."/>
        </authorList>
    </citation>
    <scope>NUCLEOTIDE SEQUENCE [LARGE SCALE GENOMIC DNA]</scope>
    <source>
        <strain evidence="2 3">BRV3</strain>
    </source>
</reference>